<evidence type="ECO:0000313" key="5">
    <source>
        <dbReference type="EMBL" id="MFC6952818.1"/>
    </source>
</evidence>
<dbReference type="AlphaFoldDB" id="A0ABD5VGJ3"/>
<dbReference type="RefSeq" id="WP_336349802.1">
    <property type="nucleotide sequence ID" value="NZ_JAZAQL010000002.1"/>
</dbReference>
<keyword evidence="1" id="KW-0805">Transcription regulation</keyword>
<name>A0ABD5VGJ3_9EURY</name>
<dbReference type="Pfam" id="PF04967">
    <property type="entry name" value="HTH_10"/>
    <property type="match status" value="1"/>
</dbReference>
<dbReference type="InterPro" id="IPR013324">
    <property type="entry name" value="RNA_pol_sigma_r3/r4-like"/>
</dbReference>
<gene>
    <name evidence="5" type="ORF">ACFQGB_08060</name>
</gene>
<proteinExistence type="predicted"/>
<dbReference type="SUPFAM" id="SSF88659">
    <property type="entry name" value="Sigma3 and sigma4 domains of RNA polymerase sigma factors"/>
    <property type="match status" value="1"/>
</dbReference>
<reference evidence="5 6" key="1">
    <citation type="journal article" date="2019" name="Int. J. Syst. Evol. Microbiol.">
        <title>The Global Catalogue of Microorganisms (GCM) 10K type strain sequencing project: providing services to taxonomists for standard genome sequencing and annotation.</title>
        <authorList>
            <consortium name="The Broad Institute Genomics Platform"/>
            <consortium name="The Broad Institute Genome Sequencing Center for Infectious Disease"/>
            <person name="Wu L."/>
            <person name="Ma J."/>
        </authorList>
    </citation>
    <scope>NUCLEOTIDE SEQUENCE [LARGE SCALE GENOMIC DNA]</scope>
    <source>
        <strain evidence="5 6">GX26</strain>
    </source>
</reference>
<evidence type="ECO:0000313" key="6">
    <source>
        <dbReference type="Proteomes" id="UP001596395"/>
    </source>
</evidence>
<dbReference type="InterPro" id="IPR056493">
    <property type="entry name" value="HVO_0513_N"/>
</dbReference>
<dbReference type="InterPro" id="IPR007050">
    <property type="entry name" value="HTH_bacterioopsin"/>
</dbReference>
<keyword evidence="6" id="KW-1185">Reference proteome</keyword>
<dbReference type="Proteomes" id="UP001596395">
    <property type="component" value="Unassembled WGS sequence"/>
</dbReference>
<evidence type="ECO:0000259" key="3">
    <source>
        <dbReference type="Pfam" id="PF04967"/>
    </source>
</evidence>
<accession>A0ABD5VGJ3</accession>
<dbReference type="EMBL" id="JBHSXN010000002">
    <property type="protein sequence ID" value="MFC6952818.1"/>
    <property type="molecule type" value="Genomic_DNA"/>
</dbReference>
<comment type="caution">
    <text evidence="5">The sequence shown here is derived from an EMBL/GenBank/DDBJ whole genome shotgun (WGS) entry which is preliminary data.</text>
</comment>
<evidence type="ECO:0000256" key="1">
    <source>
        <dbReference type="ARBA" id="ARBA00023015"/>
    </source>
</evidence>
<dbReference type="Pfam" id="PF24278">
    <property type="entry name" value="HVO_0513_N"/>
    <property type="match status" value="1"/>
</dbReference>
<protein>
    <submittedName>
        <fullName evidence="5">Helix-turn-helix domain-containing protein</fullName>
    </submittedName>
</protein>
<dbReference type="PANTHER" id="PTHR34236:SF1">
    <property type="entry name" value="DIMETHYL SULFOXIDE REDUCTASE TRANSCRIPTIONAL ACTIVATOR"/>
    <property type="match status" value="1"/>
</dbReference>
<sequence>MKAVGLRLRPDEGAFPGVDRALARAADVTREDLSNLEWLDDGTYLLLYRLRADGREAIETVLESHEEVIEYDVVESATGTFAAFVHVEERPSLSALLALVDEHALLLQQPFSFDPDGVTVTVVGSGDALQGAFADVGEELPVDVEWTGEFEPDRDATLARLTGRQREALQAAYDLGFYETPRAASYEEIGEALGCAPSTANELLRRAEAALVAGVLD</sequence>
<dbReference type="InterPro" id="IPR036388">
    <property type="entry name" value="WH-like_DNA-bd_sf"/>
</dbReference>
<keyword evidence="2" id="KW-0804">Transcription</keyword>
<feature type="domain" description="HTH bat-type" evidence="3">
    <location>
        <begin position="161"/>
        <end position="212"/>
    </location>
</feature>
<evidence type="ECO:0000256" key="2">
    <source>
        <dbReference type="ARBA" id="ARBA00023163"/>
    </source>
</evidence>
<organism evidence="5 6">
    <name type="scientific">Halorubellus litoreus</name>
    <dbReference type="NCBI Taxonomy" id="755308"/>
    <lineage>
        <taxon>Archaea</taxon>
        <taxon>Methanobacteriati</taxon>
        <taxon>Methanobacteriota</taxon>
        <taxon>Stenosarchaea group</taxon>
        <taxon>Halobacteria</taxon>
        <taxon>Halobacteriales</taxon>
        <taxon>Halorubellaceae</taxon>
        <taxon>Halorubellus</taxon>
    </lineage>
</organism>
<dbReference type="PANTHER" id="PTHR34236">
    <property type="entry name" value="DIMETHYL SULFOXIDE REDUCTASE TRANSCRIPTIONAL ACTIVATOR"/>
    <property type="match status" value="1"/>
</dbReference>
<dbReference type="Gene3D" id="1.10.10.10">
    <property type="entry name" value="Winged helix-like DNA-binding domain superfamily/Winged helix DNA-binding domain"/>
    <property type="match status" value="1"/>
</dbReference>
<feature type="domain" description="HVO-0513-like N-terminal" evidence="4">
    <location>
        <begin position="18"/>
        <end position="150"/>
    </location>
</feature>
<evidence type="ECO:0000259" key="4">
    <source>
        <dbReference type="Pfam" id="PF24278"/>
    </source>
</evidence>